<keyword evidence="1" id="KW-1133">Transmembrane helix</keyword>
<evidence type="ECO:0000313" key="2">
    <source>
        <dbReference type="EMBL" id="NMM47715.1"/>
    </source>
</evidence>
<keyword evidence="3" id="KW-1185">Reference proteome</keyword>
<name>A0A848IWR0_9BACT</name>
<protein>
    <submittedName>
        <fullName evidence="2">Uncharacterized protein</fullName>
    </submittedName>
</protein>
<keyword evidence="1" id="KW-0472">Membrane</keyword>
<feature type="transmembrane region" description="Helical" evidence="1">
    <location>
        <begin position="116"/>
        <end position="134"/>
    </location>
</feature>
<gene>
    <name evidence="2" type="ORF">HH304_04835</name>
</gene>
<dbReference type="RefSeq" id="WP_169678519.1">
    <property type="nucleotide sequence ID" value="NZ_JABBNU010000003.1"/>
</dbReference>
<feature type="transmembrane region" description="Helical" evidence="1">
    <location>
        <begin position="92"/>
        <end position="110"/>
    </location>
</feature>
<evidence type="ECO:0000313" key="3">
    <source>
        <dbReference type="Proteomes" id="UP000559010"/>
    </source>
</evidence>
<dbReference type="AlphaFoldDB" id="A0A848IWR0"/>
<keyword evidence="1" id="KW-0812">Transmembrane</keyword>
<sequence length="153" mass="17012">MNLTKLNDRPGLEGKSRPAKAYNKFKSLIESIKNRDLSDDVITLINYEISILNSIPDNDKSLLKHIRKSHFNVIRKLEKDHKIVSKNYYKNLWMVLGMSAFGLPIGVAIATSLDNLAFLGIGLPIGMALGIAIGSSMDKKAVEDGRVLDFEPK</sequence>
<reference evidence="2 3" key="1">
    <citation type="submission" date="2020-04" db="EMBL/GenBank/DDBJ databases">
        <title>Flammeovirgaceae bacterium KN852 isolated from deep sea.</title>
        <authorList>
            <person name="Zhang D.-C."/>
        </authorList>
    </citation>
    <scope>NUCLEOTIDE SEQUENCE [LARGE SCALE GENOMIC DNA]</scope>
    <source>
        <strain evidence="2 3">KN852</strain>
    </source>
</reference>
<dbReference type="EMBL" id="JABBNU010000003">
    <property type="protein sequence ID" value="NMM47715.1"/>
    <property type="molecule type" value="Genomic_DNA"/>
</dbReference>
<accession>A0A848IWR0</accession>
<proteinExistence type="predicted"/>
<comment type="caution">
    <text evidence="2">The sequence shown here is derived from an EMBL/GenBank/DDBJ whole genome shotgun (WGS) entry which is preliminary data.</text>
</comment>
<evidence type="ECO:0000256" key="1">
    <source>
        <dbReference type="SAM" id="Phobius"/>
    </source>
</evidence>
<dbReference type="Proteomes" id="UP000559010">
    <property type="component" value="Unassembled WGS sequence"/>
</dbReference>
<organism evidence="2 3">
    <name type="scientific">Marinigracilibium pacificum</name>
    <dbReference type="NCBI Taxonomy" id="2729599"/>
    <lineage>
        <taxon>Bacteria</taxon>
        <taxon>Pseudomonadati</taxon>
        <taxon>Bacteroidota</taxon>
        <taxon>Cytophagia</taxon>
        <taxon>Cytophagales</taxon>
        <taxon>Flammeovirgaceae</taxon>
        <taxon>Marinigracilibium</taxon>
    </lineage>
</organism>